<dbReference type="SUPFAM" id="SSF54862">
    <property type="entry name" value="4Fe-4S ferredoxins"/>
    <property type="match status" value="1"/>
</dbReference>
<feature type="domain" description="4Fe-4S ferredoxin-type" evidence="9">
    <location>
        <begin position="219"/>
        <end position="250"/>
    </location>
</feature>
<dbReference type="InterPro" id="IPR051684">
    <property type="entry name" value="Electron_Trans/Redox"/>
</dbReference>
<dbReference type="InterPro" id="IPR011886">
    <property type="entry name" value="NapH_MauN"/>
</dbReference>
<evidence type="ECO:0000256" key="7">
    <source>
        <dbReference type="ARBA" id="ARBA00023014"/>
    </source>
</evidence>
<evidence type="ECO:0000256" key="6">
    <source>
        <dbReference type="ARBA" id="ARBA00023004"/>
    </source>
</evidence>
<keyword evidence="8" id="KW-0812">Transmembrane</keyword>
<proteinExistence type="predicted"/>
<evidence type="ECO:0000256" key="5">
    <source>
        <dbReference type="ARBA" id="ARBA00022982"/>
    </source>
</evidence>
<accession>A0AAU8LW80</accession>
<feature type="transmembrane region" description="Helical" evidence="8">
    <location>
        <begin position="172"/>
        <end position="193"/>
    </location>
</feature>
<dbReference type="InterPro" id="IPR017900">
    <property type="entry name" value="4Fe4S_Fe_S_CS"/>
</dbReference>
<keyword evidence="2" id="KW-0004">4Fe-4S</keyword>
<feature type="transmembrane region" description="Helical" evidence="8">
    <location>
        <begin position="140"/>
        <end position="160"/>
    </location>
</feature>
<reference evidence="10" key="2">
    <citation type="submission" date="2024-06" db="EMBL/GenBank/DDBJ databases">
        <authorList>
            <person name="Plum-Jensen L.E."/>
            <person name="Schramm A."/>
            <person name="Marshall I.P.G."/>
        </authorList>
    </citation>
    <scope>NUCLEOTIDE SEQUENCE</scope>
    <source>
        <strain evidence="10">Rat1</strain>
    </source>
</reference>
<evidence type="ECO:0000256" key="8">
    <source>
        <dbReference type="SAM" id="Phobius"/>
    </source>
</evidence>
<gene>
    <name evidence="10" type="primary">napH</name>
    <name evidence="10" type="ORF">Q3M24_23170</name>
</gene>
<evidence type="ECO:0000256" key="2">
    <source>
        <dbReference type="ARBA" id="ARBA00022485"/>
    </source>
</evidence>
<keyword evidence="6" id="KW-0408">Iron</keyword>
<keyword evidence="3" id="KW-0479">Metal-binding</keyword>
<evidence type="ECO:0000256" key="1">
    <source>
        <dbReference type="ARBA" id="ARBA00022448"/>
    </source>
</evidence>
<dbReference type="InterPro" id="IPR017896">
    <property type="entry name" value="4Fe4S_Fe-S-bd"/>
</dbReference>
<feature type="transmembrane region" description="Helical" evidence="8">
    <location>
        <begin position="32"/>
        <end position="49"/>
    </location>
</feature>
<dbReference type="EMBL" id="CP159373">
    <property type="protein sequence ID" value="XCN73134.1"/>
    <property type="molecule type" value="Genomic_DNA"/>
</dbReference>
<organism evidence="10">
    <name type="scientific">Candidatus Electrothrix aestuarii</name>
    <dbReference type="NCBI Taxonomy" id="3062594"/>
    <lineage>
        <taxon>Bacteria</taxon>
        <taxon>Pseudomonadati</taxon>
        <taxon>Thermodesulfobacteriota</taxon>
        <taxon>Desulfobulbia</taxon>
        <taxon>Desulfobulbales</taxon>
        <taxon>Desulfobulbaceae</taxon>
        <taxon>Candidatus Electrothrix</taxon>
    </lineage>
</organism>
<keyword evidence="7" id="KW-0411">Iron-sulfur</keyword>
<evidence type="ECO:0000256" key="4">
    <source>
        <dbReference type="ARBA" id="ARBA00022737"/>
    </source>
</evidence>
<dbReference type="Pfam" id="PF12838">
    <property type="entry name" value="Fer4_7"/>
    <property type="match status" value="1"/>
</dbReference>
<dbReference type="Gene3D" id="3.30.70.20">
    <property type="match status" value="1"/>
</dbReference>
<evidence type="ECO:0000313" key="10">
    <source>
        <dbReference type="EMBL" id="XCN73134.1"/>
    </source>
</evidence>
<feature type="transmembrane region" description="Helical" evidence="8">
    <location>
        <begin position="69"/>
        <end position="96"/>
    </location>
</feature>
<keyword evidence="1" id="KW-0813">Transport</keyword>
<dbReference type="PANTHER" id="PTHR30176">
    <property type="entry name" value="FERREDOXIN-TYPE PROTEIN NAPH"/>
    <property type="match status" value="1"/>
</dbReference>
<keyword evidence="8" id="KW-0472">Membrane</keyword>
<dbReference type="PROSITE" id="PS00198">
    <property type="entry name" value="4FE4S_FER_1"/>
    <property type="match status" value="2"/>
</dbReference>
<protein>
    <submittedName>
        <fullName evidence="10">Quinol dehydrogenase ferredoxin subunit NapH</fullName>
    </submittedName>
</protein>
<evidence type="ECO:0000256" key="3">
    <source>
        <dbReference type="ARBA" id="ARBA00022723"/>
    </source>
</evidence>
<sequence>MIAKRKPGQEAVEKKGWVDSHKWLLLRRVSQVGILALFLAGPLCGIWIIRGTLSASEILGFLPMTDPLIMLQSLAAGHPLASSAVVGVLVVVVMYVLLGGGVFCAWVCPVNVVTDAAAWLNRVLERKSGINQGLHLNKNIRYWFIAAILLLSLGSGTIVYEWLNPVTMLQRGILFGMGIGWILILAIFVFDAFLLRRGWCGHLCPMGAMYSLLTSVAVLRVKADGRERCTDCLDCFAVCPEPQVIRPALKGAPESSPLILDKNCLNCGRCIDICPHNVFRFSRRT</sequence>
<dbReference type="Pfam" id="PF12801">
    <property type="entry name" value="Fer4_5"/>
    <property type="match status" value="2"/>
</dbReference>
<keyword evidence="4" id="KW-0677">Repeat</keyword>
<keyword evidence="8" id="KW-1133">Transmembrane helix</keyword>
<keyword evidence="5" id="KW-0249">Electron transport</keyword>
<dbReference type="GO" id="GO:0051539">
    <property type="term" value="F:4 iron, 4 sulfur cluster binding"/>
    <property type="evidence" value="ECO:0007669"/>
    <property type="project" value="UniProtKB-KW"/>
</dbReference>
<dbReference type="PROSITE" id="PS51379">
    <property type="entry name" value="4FE4S_FER_2"/>
    <property type="match status" value="2"/>
</dbReference>
<dbReference type="GO" id="GO:0046872">
    <property type="term" value="F:metal ion binding"/>
    <property type="evidence" value="ECO:0007669"/>
    <property type="project" value="UniProtKB-KW"/>
</dbReference>
<reference evidence="10" key="1">
    <citation type="journal article" date="2024" name="Syst. Appl. Microbiol.">
        <title>First single-strain enrichments of Electrothrix cable bacteria, description of E. aestuarii sp. nov. and E. rattekaaiensis sp. nov., and proposal of a cable bacteria taxonomy following the rules of the SeqCode.</title>
        <authorList>
            <person name="Plum-Jensen L.E."/>
            <person name="Schramm A."/>
            <person name="Marshall I.P.G."/>
        </authorList>
    </citation>
    <scope>NUCLEOTIDE SEQUENCE</scope>
    <source>
        <strain evidence="10">Rat1</strain>
    </source>
</reference>
<dbReference type="GO" id="GO:0005886">
    <property type="term" value="C:plasma membrane"/>
    <property type="evidence" value="ECO:0007669"/>
    <property type="project" value="TreeGrafter"/>
</dbReference>
<name>A0AAU8LW80_9BACT</name>
<dbReference type="PANTHER" id="PTHR30176:SF3">
    <property type="entry name" value="FERREDOXIN-TYPE PROTEIN NAPH"/>
    <property type="match status" value="1"/>
</dbReference>
<dbReference type="AlphaFoldDB" id="A0AAU8LW80"/>
<feature type="domain" description="4Fe-4S ferredoxin-type" evidence="9">
    <location>
        <begin position="255"/>
        <end position="284"/>
    </location>
</feature>
<evidence type="ECO:0000259" key="9">
    <source>
        <dbReference type="PROSITE" id="PS51379"/>
    </source>
</evidence>
<dbReference type="NCBIfam" id="NF007013">
    <property type="entry name" value="PRK09477.1"/>
    <property type="match status" value="1"/>
</dbReference>
<dbReference type="KEGG" id="eaj:Q3M24_23170"/>
<dbReference type="NCBIfam" id="TIGR02163">
    <property type="entry name" value="napH"/>
    <property type="match status" value="1"/>
</dbReference>